<evidence type="ECO:0000313" key="4">
    <source>
        <dbReference type="Proteomes" id="UP001466331"/>
    </source>
</evidence>
<dbReference type="Gene3D" id="3.30.110.40">
    <property type="entry name" value="TusA-like domain"/>
    <property type="match status" value="1"/>
</dbReference>
<name>A0ABU9U9S6_9SPIR</name>
<dbReference type="InterPro" id="IPR036868">
    <property type="entry name" value="TusA-like_sf"/>
</dbReference>
<accession>A0ABU9U9S6</accession>
<evidence type="ECO:0000313" key="3">
    <source>
        <dbReference type="EMBL" id="MEM5947419.1"/>
    </source>
</evidence>
<feature type="domain" description="UPF0033" evidence="2">
    <location>
        <begin position="3"/>
        <end position="72"/>
    </location>
</feature>
<comment type="similarity">
    <text evidence="1">Belongs to the sulfur carrier protein TusA family.</text>
</comment>
<protein>
    <submittedName>
        <fullName evidence="3">Sulfurtransferase TusA family protein</fullName>
    </submittedName>
</protein>
<dbReference type="PANTHER" id="PTHR33279:SF6">
    <property type="entry name" value="SULFUR CARRIER PROTEIN YEDF-RELATED"/>
    <property type="match status" value="1"/>
</dbReference>
<dbReference type="CDD" id="cd00291">
    <property type="entry name" value="SirA_YedF_YeeD"/>
    <property type="match status" value="1"/>
</dbReference>
<reference evidence="3 4" key="1">
    <citation type="submission" date="2024-03" db="EMBL/GenBank/DDBJ databases">
        <title>Ignisphaera cupida sp. nov., a hyperthermophilic hydrolytic archaeon from a hot spring of Kamchatka, and proposal of Ignisphaeraceae fam. nov.</title>
        <authorList>
            <person name="Podosokorskaya O.A."/>
            <person name="Elcheninov A.G."/>
            <person name="Maltseva A.I."/>
            <person name="Zayulina K.S."/>
            <person name="Novikov A."/>
            <person name="Merkel A.Y."/>
        </authorList>
    </citation>
    <scope>NUCLEOTIDE SEQUENCE [LARGE SCALE GENOMIC DNA]</scope>
    <source>
        <strain evidence="3 4">38H-sp</strain>
    </source>
</reference>
<dbReference type="PANTHER" id="PTHR33279">
    <property type="entry name" value="SULFUR CARRIER PROTEIN YEDF-RELATED"/>
    <property type="match status" value="1"/>
</dbReference>
<proteinExistence type="inferred from homology"/>
<sequence length="73" mass="8391">MRKIDITREHCPMTFVKAKLELEKLSHGEELEILLTDGEPLDNVPRNAEQQGYIVVSKEQIEGSVYKVVIKRP</sequence>
<dbReference type="SUPFAM" id="SSF64307">
    <property type="entry name" value="SirA-like"/>
    <property type="match status" value="1"/>
</dbReference>
<dbReference type="InterPro" id="IPR001455">
    <property type="entry name" value="TusA-like"/>
</dbReference>
<organism evidence="3 4">
    <name type="scientific">Rarispira pelagica</name>
    <dbReference type="NCBI Taxonomy" id="3141764"/>
    <lineage>
        <taxon>Bacteria</taxon>
        <taxon>Pseudomonadati</taxon>
        <taxon>Spirochaetota</taxon>
        <taxon>Spirochaetia</taxon>
        <taxon>Winmispirales</taxon>
        <taxon>Winmispiraceae</taxon>
        <taxon>Rarispira</taxon>
    </lineage>
</organism>
<dbReference type="Pfam" id="PF01206">
    <property type="entry name" value="TusA"/>
    <property type="match status" value="1"/>
</dbReference>
<dbReference type="Proteomes" id="UP001466331">
    <property type="component" value="Unassembled WGS sequence"/>
</dbReference>
<dbReference type="EMBL" id="JBCHKQ010000001">
    <property type="protein sequence ID" value="MEM5947419.1"/>
    <property type="molecule type" value="Genomic_DNA"/>
</dbReference>
<dbReference type="RefSeq" id="WP_420068868.1">
    <property type="nucleotide sequence ID" value="NZ_JBCHKQ010000001.1"/>
</dbReference>
<evidence type="ECO:0000259" key="2">
    <source>
        <dbReference type="Pfam" id="PF01206"/>
    </source>
</evidence>
<keyword evidence="4" id="KW-1185">Reference proteome</keyword>
<evidence type="ECO:0000256" key="1">
    <source>
        <dbReference type="ARBA" id="ARBA00008984"/>
    </source>
</evidence>
<comment type="caution">
    <text evidence="3">The sequence shown here is derived from an EMBL/GenBank/DDBJ whole genome shotgun (WGS) entry which is preliminary data.</text>
</comment>
<gene>
    <name evidence="3" type="ORF">WKV44_02570</name>
</gene>